<dbReference type="EMBL" id="SMFL01000002">
    <property type="protein sequence ID" value="TDE17706.1"/>
    <property type="molecule type" value="Genomic_DNA"/>
</dbReference>
<dbReference type="OrthoDB" id="211174at2"/>
<organism evidence="2 3">
    <name type="scientific">Dyadobacter psychrotolerans</name>
    <dbReference type="NCBI Taxonomy" id="2541721"/>
    <lineage>
        <taxon>Bacteria</taxon>
        <taxon>Pseudomonadati</taxon>
        <taxon>Bacteroidota</taxon>
        <taxon>Cytophagia</taxon>
        <taxon>Cytophagales</taxon>
        <taxon>Spirosomataceae</taxon>
        <taxon>Dyadobacter</taxon>
    </lineage>
</organism>
<reference evidence="2 3" key="1">
    <citation type="submission" date="2019-03" db="EMBL/GenBank/DDBJ databases">
        <title>Dyadobacter AR-3-6 sp. nov., isolated from arctic soil.</title>
        <authorList>
            <person name="Chaudhary D.K."/>
        </authorList>
    </citation>
    <scope>NUCLEOTIDE SEQUENCE [LARGE SCALE GENOMIC DNA]</scope>
    <source>
        <strain evidence="2 3">AR-3-6</strain>
    </source>
</reference>
<keyword evidence="3" id="KW-1185">Reference proteome</keyword>
<feature type="coiled-coil region" evidence="1">
    <location>
        <begin position="257"/>
        <end position="284"/>
    </location>
</feature>
<accession>A0A4R5DT62</accession>
<evidence type="ECO:0008006" key="4">
    <source>
        <dbReference type="Google" id="ProtNLM"/>
    </source>
</evidence>
<evidence type="ECO:0000256" key="1">
    <source>
        <dbReference type="SAM" id="Coils"/>
    </source>
</evidence>
<keyword evidence="1" id="KW-0175">Coiled coil</keyword>
<dbReference type="Proteomes" id="UP000294850">
    <property type="component" value="Unassembled WGS sequence"/>
</dbReference>
<name>A0A4R5DT62_9BACT</name>
<gene>
    <name evidence="2" type="ORF">E0F88_07395</name>
</gene>
<dbReference type="AlphaFoldDB" id="A0A4R5DT62"/>
<evidence type="ECO:0000313" key="2">
    <source>
        <dbReference type="EMBL" id="TDE17706.1"/>
    </source>
</evidence>
<evidence type="ECO:0000313" key="3">
    <source>
        <dbReference type="Proteomes" id="UP000294850"/>
    </source>
</evidence>
<sequence length="348" mass="38510">MTELSNASQHAKTYYCRHMTPGVVGYRGMNVYIPLDTIKAMAPSFDGKPVYIDHRDIELENIQDEADGYVTQTFFLPEDGWLWSKVLMISDKGIREMDSGKSISNSHRPIEWGDAGKYLNIPYQKSVKSSVFTHLGIVDDPRYEDAKVFTPEQFKNYKKTLADQSNELHNSKNHGVKRMLNLFKMKREAVETVDTDTMVELQNAAGETVAMSIGDMVKAVEEKTAADIAAEEAAKVVTEQELTNTKEVEVDGVRMPVTDLVAKYKELQNAKDEADKKATDEAAQKALADAAAQKVADEAAAKAAAEGQKHFDALNNANEKDNVDTIIIQTSSDKAAIGQSRYGSSTQE</sequence>
<protein>
    <recommendedName>
        <fullName evidence="4">DUF2213 domain-containing protein</fullName>
    </recommendedName>
</protein>
<proteinExistence type="predicted"/>
<comment type="caution">
    <text evidence="2">The sequence shown here is derived from an EMBL/GenBank/DDBJ whole genome shotgun (WGS) entry which is preliminary data.</text>
</comment>
<dbReference type="RefSeq" id="WP_131957572.1">
    <property type="nucleotide sequence ID" value="NZ_SMFL01000002.1"/>
</dbReference>